<dbReference type="EMBL" id="LMTR01000052">
    <property type="protein sequence ID" value="KWT68929.1"/>
    <property type="molecule type" value="Genomic_DNA"/>
</dbReference>
<gene>
    <name evidence="2" type="ORF">APY04_1751</name>
</gene>
<evidence type="ECO:0000256" key="1">
    <source>
        <dbReference type="SAM" id="MobiDB-lite"/>
    </source>
</evidence>
<keyword evidence="3" id="KW-1185">Reference proteome</keyword>
<protein>
    <submittedName>
        <fullName evidence="2">Uncharacterized protein</fullName>
    </submittedName>
</protein>
<accession>A0A109BHH2</accession>
<dbReference type="AlphaFoldDB" id="A0A109BHH2"/>
<organism evidence="2 3">
    <name type="scientific">Hyphomicrobium sulfonivorans</name>
    <dbReference type="NCBI Taxonomy" id="121290"/>
    <lineage>
        <taxon>Bacteria</taxon>
        <taxon>Pseudomonadati</taxon>
        <taxon>Pseudomonadota</taxon>
        <taxon>Alphaproteobacteria</taxon>
        <taxon>Hyphomicrobiales</taxon>
        <taxon>Hyphomicrobiaceae</taxon>
        <taxon>Hyphomicrobium</taxon>
    </lineage>
</organism>
<feature type="region of interest" description="Disordered" evidence="1">
    <location>
        <begin position="1"/>
        <end position="37"/>
    </location>
</feature>
<dbReference type="Proteomes" id="UP000059074">
    <property type="component" value="Unassembled WGS sequence"/>
</dbReference>
<dbReference type="STRING" id="121290.APY04_1751"/>
<evidence type="ECO:0000313" key="2">
    <source>
        <dbReference type="EMBL" id="KWT68929.1"/>
    </source>
</evidence>
<comment type="caution">
    <text evidence="2">The sequence shown here is derived from an EMBL/GenBank/DDBJ whole genome shotgun (WGS) entry which is preliminary data.</text>
</comment>
<proteinExistence type="predicted"/>
<name>A0A109BHH2_HYPSL</name>
<dbReference type="PATRIC" id="fig|121290.4.peg.844"/>
<reference evidence="2 3" key="1">
    <citation type="submission" date="2015-10" db="EMBL/GenBank/DDBJ databases">
        <title>Transcriptomic analysis of a linuron degrading triple-species bacterial consortium.</title>
        <authorList>
            <person name="Albers P."/>
        </authorList>
    </citation>
    <scope>NUCLEOTIDE SEQUENCE [LARGE SCALE GENOMIC DNA]</scope>
    <source>
        <strain evidence="2 3">WDL6</strain>
    </source>
</reference>
<evidence type="ECO:0000313" key="3">
    <source>
        <dbReference type="Proteomes" id="UP000059074"/>
    </source>
</evidence>
<sequence length="37" mass="3972">MQLRPAPRSGVATANQNCEAGRSGRLIRTSRRTAGCQ</sequence>